<feature type="compositionally biased region" description="Basic and acidic residues" evidence="1">
    <location>
        <begin position="28"/>
        <end position="38"/>
    </location>
</feature>
<feature type="region of interest" description="Disordered" evidence="1">
    <location>
        <begin position="263"/>
        <end position="342"/>
    </location>
</feature>
<name>A0A8H6YBR7_9AGAR</name>
<proteinExistence type="predicted"/>
<feature type="compositionally biased region" description="Low complexity" evidence="1">
    <location>
        <begin position="177"/>
        <end position="191"/>
    </location>
</feature>
<evidence type="ECO:0000313" key="2">
    <source>
        <dbReference type="EMBL" id="KAF7355444.1"/>
    </source>
</evidence>
<dbReference type="AlphaFoldDB" id="A0A8H6YBR7"/>
<feature type="region of interest" description="Disordered" evidence="1">
    <location>
        <begin position="487"/>
        <end position="521"/>
    </location>
</feature>
<organism evidence="2 3">
    <name type="scientific">Mycena sanguinolenta</name>
    <dbReference type="NCBI Taxonomy" id="230812"/>
    <lineage>
        <taxon>Eukaryota</taxon>
        <taxon>Fungi</taxon>
        <taxon>Dikarya</taxon>
        <taxon>Basidiomycota</taxon>
        <taxon>Agaricomycotina</taxon>
        <taxon>Agaricomycetes</taxon>
        <taxon>Agaricomycetidae</taxon>
        <taxon>Agaricales</taxon>
        <taxon>Marasmiineae</taxon>
        <taxon>Mycenaceae</taxon>
        <taxon>Mycena</taxon>
    </lineage>
</organism>
<evidence type="ECO:0000313" key="3">
    <source>
        <dbReference type="Proteomes" id="UP000623467"/>
    </source>
</evidence>
<feature type="region of interest" description="Disordered" evidence="1">
    <location>
        <begin position="15"/>
        <end position="43"/>
    </location>
</feature>
<evidence type="ECO:0000256" key="1">
    <source>
        <dbReference type="SAM" id="MobiDB-lite"/>
    </source>
</evidence>
<keyword evidence="3" id="KW-1185">Reference proteome</keyword>
<gene>
    <name evidence="2" type="ORF">MSAN_01461200</name>
</gene>
<protein>
    <submittedName>
        <fullName evidence="2">Uncharacterized protein</fullName>
    </submittedName>
</protein>
<feature type="compositionally biased region" description="Basic and acidic residues" evidence="1">
    <location>
        <begin position="316"/>
        <end position="327"/>
    </location>
</feature>
<sequence>MQNIHSHAILRASRLNMDEEFVEDSEPEREAQRQAQKQERKRKKLELAAMNELAATAARMNPANVIIISDESVPASPVAASKASFQLPQSSVIDISDTSTSISANENVISISSSTSDTNLNVTTAEENTNSLGAEPLASPSKSNNSDEEEIVSTLGPGLARFAYANPNPRPLGPRNSASTLQSTSSSDSQTKPAAKPKARTSSKGVAGEFSDSELAKLVKCVSCDLSWTTRKTGAQKILHIRSCAKKTGLTDDTVRLLIRKELDNPANDPGPSNRNGKATLVPAPRTTLLEDTVRDAGPRRKGKRKEVVNNLKSVSETHDNIRDKARMVFGPAPSSDDDSFPVQTQAVTANKPSAAQENCATQAFGTSRLGQQHRYKSLLGGQDSDDEPDALPATQAFAPSKLGGRTPATSGWGYESESESSVQEPDAPAAETPLNFPSSSAKELSPTFSPRTKKKTIVAAPTFLAMESESDHDAYVHFDPELELNGEAVESTLSGKSKKNKETTRETPTKSETKVAQGQA</sequence>
<dbReference type="Proteomes" id="UP000623467">
    <property type="component" value="Unassembled WGS sequence"/>
</dbReference>
<feature type="compositionally biased region" description="Acidic residues" evidence="1">
    <location>
        <begin position="18"/>
        <end position="27"/>
    </location>
</feature>
<feature type="compositionally biased region" description="Basic and acidic residues" evidence="1">
    <location>
        <begin position="501"/>
        <end position="514"/>
    </location>
</feature>
<feature type="compositionally biased region" description="Polar residues" evidence="1">
    <location>
        <begin position="436"/>
        <end position="451"/>
    </location>
</feature>
<accession>A0A8H6YBR7</accession>
<feature type="region of interest" description="Disordered" evidence="1">
    <location>
        <begin position="379"/>
        <end position="454"/>
    </location>
</feature>
<feature type="region of interest" description="Disordered" evidence="1">
    <location>
        <begin position="127"/>
        <end position="209"/>
    </location>
</feature>
<dbReference type="EMBL" id="JACAZH010000011">
    <property type="protein sequence ID" value="KAF7355444.1"/>
    <property type="molecule type" value="Genomic_DNA"/>
</dbReference>
<comment type="caution">
    <text evidence="2">The sequence shown here is derived from an EMBL/GenBank/DDBJ whole genome shotgun (WGS) entry which is preliminary data.</text>
</comment>
<dbReference type="OrthoDB" id="5576441at2759"/>
<reference evidence="2" key="1">
    <citation type="submission" date="2020-05" db="EMBL/GenBank/DDBJ databases">
        <title>Mycena genomes resolve the evolution of fungal bioluminescence.</title>
        <authorList>
            <person name="Tsai I.J."/>
        </authorList>
    </citation>
    <scope>NUCLEOTIDE SEQUENCE</scope>
    <source>
        <strain evidence="2">160909Yilan</strain>
    </source>
</reference>